<dbReference type="EMBL" id="CM051395">
    <property type="protein sequence ID" value="KAJ4726781.1"/>
    <property type="molecule type" value="Genomic_DNA"/>
</dbReference>
<reference evidence="1 2" key="1">
    <citation type="journal article" date="2023" name="Science">
        <title>Complex scaffold remodeling in plant triterpene biosynthesis.</title>
        <authorList>
            <person name="De La Pena R."/>
            <person name="Hodgson H."/>
            <person name="Liu J.C."/>
            <person name="Stephenson M.J."/>
            <person name="Martin A.C."/>
            <person name="Owen C."/>
            <person name="Harkess A."/>
            <person name="Leebens-Mack J."/>
            <person name="Jimenez L.E."/>
            <person name="Osbourn A."/>
            <person name="Sattely E.S."/>
        </authorList>
    </citation>
    <scope>NUCLEOTIDE SEQUENCE [LARGE SCALE GENOMIC DNA]</scope>
    <source>
        <strain evidence="2">cv. JPN11</strain>
        <tissue evidence="1">Leaf</tissue>
    </source>
</reference>
<comment type="caution">
    <text evidence="1">The sequence shown here is derived from an EMBL/GenBank/DDBJ whole genome shotgun (WGS) entry which is preliminary data.</text>
</comment>
<keyword evidence="2" id="KW-1185">Reference proteome</keyword>
<accession>A0ACC1YTJ5</accession>
<organism evidence="1 2">
    <name type="scientific">Melia azedarach</name>
    <name type="common">Chinaberry tree</name>
    <dbReference type="NCBI Taxonomy" id="155640"/>
    <lineage>
        <taxon>Eukaryota</taxon>
        <taxon>Viridiplantae</taxon>
        <taxon>Streptophyta</taxon>
        <taxon>Embryophyta</taxon>
        <taxon>Tracheophyta</taxon>
        <taxon>Spermatophyta</taxon>
        <taxon>Magnoliopsida</taxon>
        <taxon>eudicotyledons</taxon>
        <taxon>Gunneridae</taxon>
        <taxon>Pentapetalae</taxon>
        <taxon>rosids</taxon>
        <taxon>malvids</taxon>
        <taxon>Sapindales</taxon>
        <taxon>Meliaceae</taxon>
        <taxon>Melia</taxon>
    </lineage>
</organism>
<evidence type="ECO:0000313" key="1">
    <source>
        <dbReference type="EMBL" id="KAJ4726781.1"/>
    </source>
</evidence>
<sequence length="138" mass="15492">MISQTICTKSNACADNEAVPPLFPTSQNPILATWAPAQRASWQPHQYVTPFTPHTGSVVKHLTGQETRLSGAAQTFGAVSDRMVGNDLRLRLKIDITRKKSDNDDLEHVKNIIVRFWLGFFVQGELKKARLSESKFNR</sequence>
<evidence type="ECO:0000313" key="2">
    <source>
        <dbReference type="Proteomes" id="UP001164539"/>
    </source>
</evidence>
<gene>
    <name evidence="1" type="ORF">OWV82_005425</name>
</gene>
<protein>
    <submittedName>
        <fullName evidence="1">Uncharacterized protein</fullName>
    </submittedName>
</protein>
<dbReference type="Proteomes" id="UP001164539">
    <property type="component" value="Chromosome 2"/>
</dbReference>
<name>A0ACC1YTJ5_MELAZ</name>
<proteinExistence type="predicted"/>